<dbReference type="SMART" id="SM00480">
    <property type="entry name" value="POL3Bc"/>
    <property type="match status" value="1"/>
</dbReference>
<dbReference type="InterPro" id="IPR001001">
    <property type="entry name" value="DNA_polIII_beta"/>
</dbReference>
<evidence type="ECO:0000259" key="10">
    <source>
        <dbReference type="Pfam" id="PF00712"/>
    </source>
</evidence>
<dbReference type="NCBIfam" id="TIGR00663">
    <property type="entry name" value="dnan"/>
    <property type="match status" value="1"/>
</dbReference>
<dbReference type="Pfam" id="PF02768">
    <property type="entry name" value="DNA_pol3_beta_3"/>
    <property type="match status" value="1"/>
</dbReference>
<keyword evidence="5 9" id="KW-0548">Nucleotidyltransferase</keyword>
<sequence>MKLSCTKDNLALVLSLVGGIAGKNINLPILGNVLIKADTQTVEIVATNLELAMVAYLRAKVDEPGQFTVPARTLADFVNFLSGEKVDLELVNNELVVTCDRATTKIKGSPADDFPVVPQSKDGHGFTVSAEDFKNGLAQVTPALARNDIRPELSGVFFSFNPEGFKGLVMASTDSYRLAEKKIKLTQGEESFSAIVPGRTAQEIHHLLSAASSEAEKNVRILINENQLVIHYDGAQLVSRLVDGKYPDYTQIIPKDFKTTAGMSLAQLTKEIKAASLFSTTGVNAVVFKFAGESVALASSSTQTGEYSSQISADIVGEENNINLNHRYLLDGLNGIRGERVYMKMINADSPCVLAPEKDESYLYIVMPIRQ</sequence>
<dbReference type="Pfam" id="PF00712">
    <property type="entry name" value="DNA_pol3_beta"/>
    <property type="match status" value="1"/>
</dbReference>
<evidence type="ECO:0000313" key="14">
    <source>
        <dbReference type="Proteomes" id="UP000177907"/>
    </source>
</evidence>
<evidence type="ECO:0000259" key="11">
    <source>
        <dbReference type="Pfam" id="PF02767"/>
    </source>
</evidence>
<evidence type="ECO:0000256" key="5">
    <source>
        <dbReference type="ARBA" id="ARBA00022695"/>
    </source>
</evidence>
<dbReference type="Gene3D" id="3.10.150.10">
    <property type="entry name" value="DNA Polymerase III, subunit A, domain 2"/>
    <property type="match status" value="1"/>
</dbReference>
<comment type="caution">
    <text evidence="13">The sequence shown here is derived from an EMBL/GenBank/DDBJ whole genome shotgun (WGS) entry which is preliminary data.</text>
</comment>
<evidence type="ECO:0000259" key="12">
    <source>
        <dbReference type="Pfam" id="PF02768"/>
    </source>
</evidence>
<dbReference type="CDD" id="cd00140">
    <property type="entry name" value="beta_clamp"/>
    <property type="match status" value="1"/>
</dbReference>
<dbReference type="GO" id="GO:0005737">
    <property type="term" value="C:cytoplasm"/>
    <property type="evidence" value="ECO:0007669"/>
    <property type="project" value="UniProtKB-SubCell"/>
</dbReference>
<dbReference type="SUPFAM" id="SSF55979">
    <property type="entry name" value="DNA clamp"/>
    <property type="match status" value="3"/>
</dbReference>
<dbReference type="EMBL" id="MFQZ01000009">
    <property type="protein sequence ID" value="OGH87781.1"/>
    <property type="molecule type" value="Genomic_DNA"/>
</dbReference>
<proteinExistence type="inferred from homology"/>
<evidence type="ECO:0000313" key="13">
    <source>
        <dbReference type="EMBL" id="OGH87781.1"/>
    </source>
</evidence>
<dbReference type="Pfam" id="PF02767">
    <property type="entry name" value="DNA_pol3_beta_2"/>
    <property type="match status" value="1"/>
</dbReference>
<name>A0A1F6NV80_9BACT</name>
<evidence type="ECO:0000256" key="4">
    <source>
        <dbReference type="ARBA" id="ARBA00022679"/>
    </source>
</evidence>
<protein>
    <recommendedName>
        <fullName evidence="9">Beta sliding clamp</fullName>
    </recommendedName>
</protein>
<keyword evidence="7 9" id="KW-0239">DNA-directed DNA polymerase</keyword>
<dbReference type="InterPro" id="IPR022637">
    <property type="entry name" value="DNA_polIII_beta_cen"/>
</dbReference>
<keyword evidence="4 9" id="KW-0808">Transferase</keyword>
<dbReference type="GO" id="GO:0008408">
    <property type="term" value="F:3'-5' exonuclease activity"/>
    <property type="evidence" value="ECO:0007669"/>
    <property type="project" value="InterPro"/>
</dbReference>
<comment type="function">
    <text evidence="9">Confers DNA tethering and processivity to DNA polymerases and other proteins. Acts as a clamp, forming a ring around DNA (a reaction catalyzed by the clamp-loading complex) which diffuses in an ATP-independent manner freely and bidirectionally along dsDNA. Initially characterized for its ability to contact the catalytic subunit of DNA polymerase III (Pol III), a complex, multichain enzyme responsible for most of the replicative synthesis in bacteria; Pol III exhibits 3'-5' exonuclease proofreading activity. The beta chain is required for initiation of replication as well as for processivity of DNA replication.</text>
</comment>
<dbReference type="GO" id="GO:0006271">
    <property type="term" value="P:DNA strand elongation involved in DNA replication"/>
    <property type="evidence" value="ECO:0007669"/>
    <property type="project" value="TreeGrafter"/>
</dbReference>
<reference evidence="13 14" key="1">
    <citation type="journal article" date="2016" name="Nat. Commun.">
        <title>Thousands of microbial genomes shed light on interconnected biogeochemical processes in an aquifer system.</title>
        <authorList>
            <person name="Anantharaman K."/>
            <person name="Brown C.T."/>
            <person name="Hug L.A."/>
            <person name="Sharon I."/>
            <person name="Castelle C.J."/>
            <person name="Probst A.J."/>
            <person name="Thomas B.C."/>
            <person name="Singh A."/>
            <person name="Wilkins M.J."/>
            <person name="Karaoz U."/>
            <person name="Brodie E.L."/>
            <person name="Williams K.H."/>
            <person name="Hubbard S.S."/>
            <person name="Banfield J.F."/>
        </authorList>
    </citation>
    <scope>NUCLEOTIDE SEQUENCE [LARGE SCALE GENOMIC DNA]</scope>
</reference>
<dbReference type="PIRSF" id="PIRSF000804">
    <property type="entry name" value="DNA_pol_III_b"/>
    <property type="match status" value="1"/>
</dbReference>
<keyword evidence="6 9" id="KW-0235">DNA replication</keyword>
<feature type="domain" description="DNA polymerase III beta sliding clamp C-terminal" evidence="12">
    <location>
        <begin position="251"/>
        <end position="370"/>
    </location>
</feature>
<keyword evidence="3 9" id="KW-0963">Cytoplasm</keyword>
<dbReference type="GO" id="GO:0009360">
    <property type="term" value="C:DNA polymerase III complex"/>
    <property type="evidence" value="ECO:0007669"/>
    <property type="project" value="InterPro"/>
</dbReference>
<comment type="subcellular location">
    <subcellularLocation>
        <location evidence="1 9">Cytoplasm</location>
    </subcellularLocation>
</comment>
<dbReference type="GO" id="GO:0003887">
    <property type="term" value="F:DNA-directed DNA polymerase activity"/>
    <property type="evidence" value="ECO:0007669"/>
    <property type="project" value="UniProtKB-UniRule"/>
</dbReference>
<dbReference type="GO" id="GO:0003677">
    <property type="term" value="F:DNA binding"/>
    <property type="evidence" value="ECO:0007669"/>
    <property type="project" value="UniProtKB-UniRule"/>
</dbReference>
<dbReference type="InterPro" id="IPR022635">
    <property type="entry name" value="DNA_polIII_beta_C"/>
</dbReference>
<comment type="subunit">
    <text evidence="9">Forms a ring-shaped head-to-tail homodimer around DNA.</text>
</comment>
<dbReference type="Gene3D" id="3.70.10.10">
    <property type="match status" value="1"/>
</dbReference>
<dbReference type="InterPro" id="IPR046938">
    <property type="entry name" value="DNA_clamp_sf"/>
</dbReference>
<feature type="domain" description="DNA polymerase III beta sliding clamp central" evidence="11">
    <location>
        <begin position="128"/>
        <end position="248"/>
    </location>
</feature>
<evidence type="ECO:0000256" key="7">
    <source>
        <dbReference type="ARBA" id="ARBA00022932"/>
    </source>
</evidence>
<dbReference type="PANTHER" id="PTHR30478">
    <property type="entry name" value="DNA POLYMERASE III SUBUNIT BETA"/>
    <property type="match status" value="1"/>
</dbReference>
<evidence type="ECO:0000256" key="1">
    <source>
        <dbReference type="ARBA" id="ARBA00004496"/>
    </source>
</evidence>
<comment type="similarity">
    <text evidence="2 9">Belongs to the beta sliding clamp family.</text>
</comment>
<keyword evidence="8" id="KW-0238">DNA-binding</keyword>
<organism evidence="13 14">
    <name type="scientific">Candidatus Magasanikbacteria bacterium RIFOXYC2_FULL_42_28</name>
    <dbReference type="NCBI Taxonomy" id="1798704"/>
    <lineage>
        <taxon>Bacteria</taxon>
        <taxon>Candidatus Magasanikiibacteriota</taxon>
    </lineage>
</organism>
<gene>
    <name evidence="13" type="ORF">A3J93_05085</name>
</gene>
<dbReference type="Proteomes" id="UP000177907">
    <property type="component" value="Unassembled WGS sequence"/>
</dbReference>
<evidence type="ECO:0000256" key="2">
    <source>
        <dbReference type="ARBA" id="ARBA00010752"/>
    </source>
</evidence>
<dbReference type="STRING" id="1798704.A3J93_05085"/>
<dbReference type="InterPro" id="IPR022634">
    <property type="entry name" value="DNA_polIII_beta_N"/>
</dbReference>
<dbReference type="PANTHER" id="PTHR30478:SF0">
    <property type="entry name" value="BETA SLIDING CLAMP"/>
    <property type="match status" value="1"/>
</dbReference>
<accession>A0A1F6NV80</accession>
<dbReference type="AlphaFoldDB" id="A0A1F6NV80"/>
<evidence type="ECO:0000256" key="3">
    <source>
        <dbReference type="ARBA" id="ARBA00022490"/>
    </source>
</evidence>
<evidence type="ECO:0000256" key="9">
    <source>
        <dbReference type="PIRNR" id="PIRNR000804"/>
    </source>
</evidence>
<feature type="domain" description="DNA polymerase III beta sliding clamp N-terminal" evidence="10">
    <location>
        <begin position="1"/>
        <end position="118"/>
    </location>
</feature>
<evidence type="ECO:0000256" key="6">
    <source>
        <dbReference type="ARBA" id="ARBA00022705"/>
    </source>
</evidence>
<evidence type="ECO:0000256" key="8">
    <source>
        <dbReference type="ARBA" id="ARBA00023125"/>
    </source>
</evidence>